<accession>A0A455U5D0</accession>
<proteinExistence type="predicted"/>
<dbReference type="KEGG" id="hsr:HSBAA_13250"/>
<evidence type="ECO:0000313" key="1">
    <source>
        <dbReference type="EMBL" id="BBI60019.1"/>
    </source>
</evidence>
<reference evidence="1 2" key="1">
    <citation type="journal article" date="2019" name="Microbiol. Resour. Announc.">
        <title>Complete Genome Sequence of Halomonas sulfidaeris Strain Esulfide1 Isolated from a Metal Sulfide Rock at a Depth of 2,200 Meters, Obtained Using Nanopore Sequencing.</title>
        <authorList>
            <person name="Saito M."/>
            <person name="Nishigata A."/>
            <person name="Galipon J."/>
            <person name="Arakawa K."/>
        </authorList>
    </citation>
    <scope>NUCLEOTIDE SEQUENCE [LARGE SCALE GENOMIC DNA]</scope>
    <source>
        <strain evidence="1 2">ATCC BAA-803</strain>
    </source>
</reference>
<name>A0A455U5D0_9GAMM</name>
<dbReference type="AlphaFoldDB" id="A0A455U5D0"/>
<dbReference type="EMBL" id="AP019514">
    <property type="protein sequence ID" value="BBI60019.1"/>
    <property type="molecule type" value="Genomic_DNA"/>
</dbReference>
<organism evidence="1 2">
    <name type="scientific">Vreelandella sulfidaeris</name>
    <dbReference type="NCBI Taxonomy" id="115553"/>
    <lineage>
        <taxon>Bacteria</taxon>
        <taxon>Pseudomonadati</taxon>
        <taxon>Pseudomonadota</taxon>
        <taxon>Gammaproteobacteria</taxon>
        <taxon>Oceanospirillales</taxon>
        <taxon>Halomonadaceae</taxon>
        <taxon>Vreelandella</taxon>
    </lineage>
</organism>
<evidence type="ECO:0000313" key="2">
    <source>
        <dbReference type="Proteomes" id="UP000320231"/>
    </source>
</evidence>
<sequence length="58" mass="6254">MQSAQARPQPIPVYAEMSSINPVFLLPEALKANSQALGKPLLAHLIWALVSSAQAQAW</sequence>
<protein>
    <submittedName>
        <fullName evidence="1">Uncharacterized protein</fullName>
    </submittedName>
</protein>
<gene>
    <name evidence="1" type="ORF">HSBAA_13250</name>
</gene>
<dbReference type="Proteomes" id="UP000320231">
    <property type="component" value="Chromosome"/>
</dbReference>